<protein>
    <submittedName>
        <fullName evidence="2">Lipocalin</fullName>
    </submittedName>
</protein>
<dbReference type="AlphaFoldDB" id="A0A1Z4BLQ6"/>
<proteinExistence type="predicted"/>
<keyword evidence="3" id="KW-1185">Reference proteome</keyword>
<evidence type="ECO:0000313" key="3">
    <source>
        <dbReference type="Proteomes" id="UP000197007"/>
    </source>
</evidence>
<dbReference type="Pfam" id="PF13944">
    <property type="entry name" value="Calycin_like"/>
    <property type="match status" value="1"/>
</dbReference>
<evidence type="ECO:0000313" key="2">
    <source>
        <dbReference type="EMBL" id="ASF42224.1"/>
    </source>
</evidence>
<reference evidence="3" key="1">
    <citation type="submission" date="2017-06" db="EMBL/GenBank/DDBJ databases">
        <title>Complete genome sequence of Capnocytophaga sp. KCOM 1579 (=ChDC OS43) isolated from a human refractory periapical abscess lesion.</title>
        <authorList>
            <person name="Kook J.-K."/>
            <person name="Park S.-N."/>
            <person name="Lim Y.K."/>
            <person name="Roh H."/>
        </authorList>
    </citation>
    <scope>NUCLEOTIDE SEQUENCE [LARGE SCALE GENOMIC DNA]</scope>
    <source>
        <strain evidence="3">ChDC OS43</strain>
    </source>
</reference>
<dbReference type="KEGG" id="capn:CBG49_03480"/>
<organism evidence="2 3">
    <name type="scientific">Capnocytophaga endodontalis</name>
    <dbReference type="NCBI Taxonomy" id="2708117"/>
    <lineage>
        <taxon>Bacteria</taxon>
        <taxon>Pseudomonadati</taxon>
        <taxon>Bacteroidota</taxon>
        <taxon>Flavobacteriia</taxon>
        <taxon>Flavobacteriales</taxon>
        <taxon>Flavobacteriaceae</taxon>
        <taxon>Capnocytophaga</taxon>
    </lineage>
</organism>
<accession>A0A1Z4BLQ6</accession>
<sequence>MKYSFLKMIAFTAIAGVAFIGCQKEELNSAETGLVANSQAAVQQNAESQRATITVDDVKGDYKGVLDEVVMNGNKKSPVYDQLFSVEKHSNGKFNLYLPPFKIGNMPGTITIDTKGITLNNDGSFRATNLKRSVILNTPISTHRYTATLVEGKFTKEGDTYKLTVGIHSEGKFAFITLFTAYVHYDGKQVRK</sequence>
<dbReference type="EMBL" id="CP022022">
    <property type="protein sequence ID" value="ASF42224.1"/>
    <property type="molecule type" value="Genomic_DNA"/>
</dbReference>
<dbReference type="InterPro" id="IPR024311">
    <property type="entry name" value="Lipocalin-like"/>
</dbReference>
<dbReference type="Proteomes" id="UP000197007">
    <property type="component" value="Chromosome"/>
</dbReference>
<evidence type="ECO:0000259" key="1">
    <source>
        <dbReference type="Pfam" id="PF13944"/>
    </source>
</evidence>
<gene>
    <name evidence="2" type="ORF">CBG49_03480</name>
</gene>
<name>A0A1Z4BLQ6_9FLAO</name>
<feature type="domain" description="Lipocalin-like" evidence="1">
    <location>
        <begin position="58"/>
        <end position="168"/>
    </location>
</feature>
<dbReference type="RefSeq" id="WP_088593394.1">
    <property type="nucleotide sequence ID" value="NZ_CP022022.1"/>
</dbReference>
<dbReference type="PROSITE" id="PS51257">
    <property type="entry name" value="PROKAR_LIPOPROTEIN"/>
    <property type="match status" value="1"/>
</dbReference>